<keyword evidence="2" id="KW-0813">Transport</keyword>
<comment type="similarity">
    <text evidence="1">Belongs to the ABC transporter superfamily.</text>
</comment>
<dbReference type="PROSITE" id="PS50893">
    <property type="entry name" value="ABC_TRANSPORTER_2"/>
    <property type="match status" value="1"/>
</dbReference>
<dbReference type="RefSeq" id="WP_242667272.1">
    <property type="nucleotide sequence ID" value="NZ_CBCSCN010000002.1"/>
</dbReference>
<dbReference type="GO" id="GO:0016887">
    <property type="term" value="F:ATP hydrolysis activity"/>
    <property type="evidence" value="ECO:0007669"/>
    <property type="project" value="InterPro"/>
</dbReference>
<dbReference type="PANTHER" id="PTHR42794:SF1">
    <property type="entry name" value="HEMIN IMPORT ATP-BINDING PROTEIN HMUV"/>
    <property type="match status" value="1"/>
</dbReference>
<evidence type="ECO:0000256" key="1">
    <source>
        <dbReference type="ARBA" id="ARBA00005417"/>
    </source>
</evidence>
<dbReference type="EC" id="3.6.3.-" evidence="8"/>
<dbReference type="NCBIfam" id="NF010068">
    <property type="entry name" value="PRK13548.1"/>
    <property type="match status" value="1"/>
</dbReference>
<evidence type="ECO:0000256" key="6">
    <source>
        <dbReference type="ARBA" id="ARBA00037066"/>
    </source>
</evidence>
<dbReference type="AlphaFoldDB" id="A0A1X7AIS9"/>
<evidence type="ECO:0000256" key="3">
    <source>
        <dbReference type="ARBA" id="ARBA00022741"/>
    </source>
</evidence>
<evidence type="ECO:0000259" key="7">
    <source>
        <dbReference type="PROSITE" id="PS50893"/>
    </source>
</evidence>
<dbReference type="Gene3D" id="3.40.50.300">
    <property type="entry name" value="P-loop containing nucleotide triphosphate hydrolases"/>
    <property type="match status" value="1"/>
</dbReference>
<evidence type="ECO:0000313" key="9">
    <source>
        <dbReference type="Proteomes" id="UP000196573"/>
    </source>
</evidence>
<comment type="function">
    <text evidence="6">Part of the ABC transporter complex HmuTUV involved in hemin import. Responsible for energy coupling to the transport system.</text>
</comment>
<evidence type="ECO:0000256" key="5">
    <source>
        <dbReference type="ARBA" id="ARBA00022967"/>
    </source>
</evidence>
<feature type="domain" description="ABC transporter" evidence="7">
    <location>
        <begin position="16"/>
        <end position="254"/>
    </location>
</feature>
<evidence type="ECO:0000256" key="4">
    <source>
        <dbReference type="ARBA" id="ARBA00022840"/>
    </source>
</evidence>
<keyword evidence="5" id="KW-1278">Translocase</keyword>
<dbReference type="FunFam" id="3.40.50.300:FF:000134">
    <property type="entry name" value="Iron-enterobactin ABC transporter ATP-binding protein"/>
    <property type="match status" value="1"/>
</dbReference>
<dbReference type="CDD" id="cd03214">
    <property type="entry name" value="ABC_Iron-Siderophores_B12_Hemin"/>
    <property type="match status" value="1"/>
</dbReference>
<sequence>MDMTSNNQTLSDHLALDVKNVTVIRSGRKLLDDVSFQARPGEVVALLGPNGAGKSTLFRAITDEMSPDEGHVLLNGTAIGDWDLGKKALTLGILPQSSTLNFPFSVREVVLLGRSPCKSSREENNAIVDKALEMVDASHLVERSYTNLSGGEKQRVHLARVLVQIWDQPEDGQRVLLLDEPTSALDPAHQHKTLSIAREFAKQNVAVVVILHDLNLASQYADRLVMLCAGRIEANGTADDVLKPDLLQRLLDIEVCIMRHPKDGYPLVVAG</sequence>
<dbReference type="InterPro" id="IPR003439">
    <property type="entry name" value="ABC_transporter-like_ATP-bd"/>
</dbReference>
<organism evidence="8 9">
    <name type="scientific">Parendozoicomonas haliclonae</name>
    <dbReference type="NCBI Taxonomy" id="1960125"/>
    <lineage>
        <taxon>Bacteria</taxon>
        <taxon>Pseudomonadati</taxon>
        <taxon>Pseudomonadota</taxon>
        <taxon>Gammaproteobacteria</taxon>
        <taxon>Oceanospirillales</taxon>
        <taxon>Endozoicomonadaceae</taxon>
        <taxon>Parendozoicomonas</taxon>
    </lineage>
</organism>
<name>A0A1X7AIS9_9GAMM</name>
<dbReference type="Proteomes" id="UP000196573">
    <property type="component" value="Unassembled WGS sequence"/>
</dbReference>
<dbReference type="PANTHER" id="PTHR42794">
    <property type="entry name" value="HEMIN IMPORT ATP-BINDING PROTEIN HMUV"/>
    <property type="match status" value="1"/>
</dbReference>
<evidence type="ECO:0000313" key="8">
    <source>
        <dbReference type="EMBL" id="SMA44854.1"/>
    </source>
</evidence>
<protein>
    <submittedName>
        <fullName evidence="8">Hemin import ATP-binding protein HmuV</fullName>
        <ecNumber evidence="8">3.6.3.-</ecNumber>
    </submittedName>
</protein>
<dbReference type="GO" id="GO:0005524">
    <property type="term" value="F:ATP binding"/>
    <property type="evidence" value="ECO:0007669"/>
    <property type="project" value="UniProtKB-KW"/>
</dbReference>
<dbReference type="InterPro" id="IPR027417">
    <property type="entry name" value="P-loop_NTPase"/>
</dbReference>
<dbReference type="SUPFAM" id="SSF52540">
    <property type="entry name" value="P-loop containing nucleoside triphosphate hydrolases"/>
    <property type="match status" value="1"/>
</dbReference>
<keyword evidence="8" id="KW-0378">Hydrolase</keyword>
<dbReference type="EMBL" id="FWPT01000004">
    <property type="protein sequence ID" value="SMA44854.1"/>
    <property type="molecule type" value="Genomic_DNA"/>
</dbReference>
<keyword evidence="9" id="KW-1185">Reference proteome</keyword>
<dbReference type="SMART" id="SM00382">
    <property type="entry name" value="AAA"/>
    <property type="match status" value="1"/>
</dbReference>
<evidence type="ECO:0000256" key="2">
    <source>
        <dbReference type="ARBA" id="ARBA00022448"/>
    </source>
</evidence>
<reference evidence="8 9" key="1">
    <citation type="submission" date="2017-03" db="EMBL/GenBank/DDBJ databases">
        <authorList>
            <person name="Afonso C.L."/>
            <person name="Miller P.J."/>
            <person name="Scott M.A."/>
            <person name="Spackman E."/>
            <person name="Goraichik I."/>
            <person name="Dimitrov K.M."/>
            <person name="Suarez D.L."/>
            <person name="Swayne D.E."/>
        </authorList>
    </citation>
    <scope>NUCLEOTIDE SEQUENCE [LARGE SCALE GENOMIC DNA]</scope>
    <source>
        <strain evidence="8">SB41UT1</strain>
    </source>
</reference>
<keyword evidence="3" id="KW-0547">Nucleotide-binding</keyword>
<keyword evidence="4 8" id="KW-0067">ATP-binding</keyword>
<dbReference type="Pfam" id="PF00005">
    <property type="entry name" value="ABC_tran"/>
    <property type="match status" value="1"/>
</dbReference>
<gene>
    <name evidence="8" type="primary">hmuV</name>
    <name evidence="8" type="ORF">EHSB41UT_01813</name>
</gene>
<accession>A0A1X7AIS9</accession>
<proteinExistence type="inferred from homology"/>
<dbReference type="InterPro" id="IPR003593">
    <property type="entry name" value="AAA+_ATPase"/>
</dbReference>